<accession>A0ACB8CLY8</accession>
<evidence type="ECO:0000313" key="2">
    <source>
        <dbReference type="Proteomes" id="UP000821865"/>
    </source>
</evidence>
<organism evidence="1 2">
    <name type="scientific">Dermacentor silvarum</name>
    <name type="common">Tick</name>
    <dbReference type="NCBI Taxonomy" id="543639"/>
    <lineage>
        <taxon>Eukaryota</taxon>
        <taxon>Metazoa</taxon>
        <taxon>Ecdysozoa</taxon>
        <taxon>Arthropoda</taxon>
        <taxon>Chelicerata</taxon>
        <taxon>Arachnida</taxon>
        <taxon>Acari</taxon>
        <taxon>Parasitiformes</taxon>
        <taxon>Ixodida</taxon>
        <taxon>Ixodoidea</taxon>
        <taxon>Ixodidae</taxon>
        <taxon>Rhipicephalinae</taxon>
        <taxon>Dermacentor</taxon>
    </lineage>
</organism>
<dbReference type="Proteomes" id="UP000821865">
    <property type="component" value="Chromosome 6"/>
</dbReference>
<proteinExistence type="predicted"/>
<name>A0ACB8CLY8_DERSI</name>
<comment type="caution">
    <text evidence="1">The sequence shown here is derived from an EMBL/GenBank/DDBJ whole genome shotgun (WGS) entry which is preliminary data.</text>
</comment>
<sequence>MEMYRKYGPIYVERLQGRYSLVHIVKGTDIRKLHQEEGKEPFRLGATPLKHYRTSRPKYYSDVGLLNLQGKKWQRVRSNTQPHTLKVRTSMTYVPAMHRISDEALTLIDEVMDKNGEVKNCFRILQQWALESVASVTADMRLCCLKDPLDPTSDGAAILEDIKTAFTCIQKLGYRFPYFHYFRTPTWRRFEKAMDDFTERTYRQIEEAAGRIESRKLESEPTVLKSLLLEKKLTFGEIFTFTSDFILSGVDTTAFATTCLLFQLAKNREAQQKARDEILDAAREKSGFIAPEQLEKLLFLKACLRESLRLNPPAPGIYRILDHDVVMSGYVVSAGILLKYEVHCEKEDIDFHGRLGNVPNGSVDFFFKKVSSPAVLKVA</sequence>
<evidence type="ECO:0000313" key="1">
    <source>
        <dbReference type="EMBL" id="KAH7945941.1"/>
    </source>
</evidence>
<reference evidence="1" key="1">
    <citation type="submission" date="2020-05" db="EMBL/GenBank/DDBJ databases">
        <title>Large-scale comparative analyses of tick genomes elucidate their genetic diversity and vector capacities.</title>
        <authorList>
            <person name="Jia N."/>
            <person name="Wang J."/>
            <person name="Shi W."/>
            <person name="Du L."/>
            <person name="Sun Y."/>
            <person name="Zhan W."/>
            <person name="Jiang J."/>
            <person name="Wang Q."/>
            <person name="Zhang B."/>
            <person name="Ji P."/>
            <person name="Sakyi L.B."/>
            <person name="Cui X."/>
            <person name="Yuan T."/>
            <person name="Jiang B."/>
            <person name="Yang W."/>
            <person name="Lam T.T.-Y."/>
            <person name="Chang Q."/>
            <person name="Ding S."/>
            <person name="Wang X."/>
            <person name="Zhu J."/>
            <person name="Ruan X."/>
            <person name="Zhao L."/>
            <person name="Wei J."/>
            <person name="Que T."/>
            <person name="Du C."/>
            <person name="Cheng J."/>
            <person name="Dai P."/>
            <person name="Han X."/>
            <person name="Huang E."/>
            <person name="Gao Y."/>
            <person name="Liu J."/>
            <person name="Shao H."/>
            <person name="Ye R."/>
            <person name="Li L."/>
            <person name="Wei W."/>
            <person name="Wang X."/>
            <person name="Wang C."/>
            <person name="Yang T."/>
            <person name="Huo Q."/>
            <person name="Li W."/>
            <person name="Guo W."/>
            <person name="Chen H."/>
            <person name="Zhou L."/>
            <person name="Ni X."/>
            <person name="Tian J."/>
            <person name="Zhou Y."/>
            <person name="Sheng Y."/>
            <person name="Liu T."/>
            <person name="Pan Y."/>
            <person name="Xia L."/>
            <person name="Li J."/>
            <person name="Zhao F."/>
            <person name="Cao W."/>
        </authorList>
    </citation>
    <scope>NUCLEOTIDE SEQUENCE</scope>
    <source>
        <strain evidence="1">Dsil-2018</strain>
    </source>
</reference>
<dbReference type="EMBL" id="CM023475">
    <property type="protein sequence ID" value="KAH7945941.1"/>
    <property type="molecule type" value="Genomic_DNA"/>
</dbReference>
<keyword evidence="2" id="KW-1185">Reference proteome</keyword>
<gene>
    <name evidence="1" type="ORF">HPB49_017685</name>
</gene>
<protein>
    <submittedName>
        <fullName evidence="1">Uncharacterized protein</fullName>
    </submittedName>
</protein>